<dbReference type="AlphaFoldDB" id="A0A5E4ZV36"/>
<gene>
    <name evidence="1" type="ORF">PCA31118_01685</name>
</gene>
<evidence type="ECO:0000313" key="2">
    <source>
        <dbReference type="Proteomes" id="UP000414136"/>
    </source>
</evidence>
<dbReference type="RefSeq" id="WP_150624753.1">
    <property type="nucleotide sequence ID" value="NZ_CABPSQ010000002.1"/>
</dbReference>
<name>A0A5E4ZV36_9BURK</name>
<evidence type="ECO:0000313" key="1">
    <source>
        <dbReference type="EMBL" id="VVE64667.1"/>
    </source>
</evidence>
<sequence>MTKLAQLLSRCRYGVFLNINAHRDQSIPIETWLDSLSEEPGCAISATVRRGVVESGNLVDLQCYPHNALDGHHIVHFDVDVAVELALASLGTVGAPHLSSIKRIA</sequence>
<accession>A0A5E4ZV36</accession>
<keyword evidence="2" id="KW-1185">Reference proteome</keyword>
<proteinExistence type="predicted"/>
<organism evidence="1 2">
    <name type="scientific">Pandoraea captiosa</name>
    <dbReference type="NCBI Taxonomy" id="2508302"/>
    <lineage>
        <taxon>Bacteria</taxon>
        <taxon>Pseudomonadati</taxon>
        <taxon>Pseudomonadota</taxon>
        <taxon>Betaproteobacteria</taxon>
        <taxon>Burkholderiales</taxon>
        <taxon>Burkholderiaceae</taxon>
        <taxon>Pandoraea</taxon>
    </lineage>
</organism>
<dbReference type="EMBL" id="CABPSQ010000002">
    <property type="protein sequence ID" value="VVE64667.1"/>
    <property type="molecule type" value="Genomic_DNA"/>
</dbReference>
<dbReference type="Proteomes" id="UP000414136">
    <property type="component" value="Unassembled WGS sequence"/>
</dbReference>
<reference evidence="1 2" key="1">
    <citation type="submission" date="2019-08" db="EMBL/GenBank/DDBJ databases">
        <authorList>
            <person name="Peeters C."/>
        </authorList>
    </citation>
    <scope>NUCLEOTIDE SEQUENCE [LARGE SCALE GENOMIC DNA]</scope>
    <source>
        <strain evidence="1 2">LMG 31118</strain>
    </source>
</reference>
<protein>
    <submittedName>
        <fullName evidence="1">Uncharacterized protein</fullName>
    </submittedName>
</protein>
<dbReference type="OrthoDB" id="9980941at2"/>